<accession>A0A8D9PE29</accession>
<organism evidence="2">
    <name type="scientific">Bacteriophage sp</name>
    <dbReference type="NCBI Taxonomy" id="38018"/>
    <lineage>
        <taxon>Viruses</taxon>
    </lineage>
</organism>
<dbReference type="SUPFAM" id="SSF110997">
    <property type="entry name" value="Sporulation related repeat"/>
    <property type="match status" value="1"/>
</dbReference>
<evidence type="ECO:0000259" key="1">
    <source>
        <dbReference type="PROSITE" id="PS51724"/>
    </source>
</evidence>
<protein>
    <submittedName>
        <fullName evidence="2">Sporulation related domain</fullName>
    </submittedName>
</protein>
<sequence length="297" mass="33727">MCTQPKLSPEKMYNLYGYKPDIVTNAFFFDTASGTSIWNLKSNNTVYAKDSNFSNGWGITNSGKIMNGVFNNGVGWRDFGTEYPALFKNKQPQSVKNYADIDYEAKRQMFGWTKTDGNPKNEKYFIVSVVSGGMKLSTAQNFIKSLFPDVDYCCNQDGGNSTYTNFEGTRLSASGWLRPVDSILAFWLRSNAEREKAEIEEKKQNKIDKKEENRPKKTGYRCQLGAFSNSARAITYRNEIRTLTGIIDYSTAFCILDHKTKLYKVQVGFFAKKSGAEKVKADLAEKGYNCYICYVEE</sequence>
<dbReference type="Pfam" id="PF05036">
    <property type="entry name" value="SPOR"/>
    <property type="match status" value="1"/>
</dbReference>
<reference evidence="2" key="1">
    <citation type="journal article" date="2021" name="Proc. Natl. Acad. Sci. U.S.A.">
        <title>A Catalog of Tens of Thousands of Viruses from Human Metagenomes Reveals Hidden Associations with Chronic Diseases.</title>
        <authorList>
            <person name="Tisza M.J."/>
            <person name="Buck C.B."/>
        </authorList>
    </citation>
    <scope>NUCLEOTIDE SEQUENCE</scope>
    <source>
        <strain evidence="2">CtOZu12</strain>
    </source>
</reference>
<feature type="domain" description="SPOR" evidence="1">
    <location>
        <begin position="214"/>
        <end position="297"/>
    </location>
</feature>
<dbReference type="InterPro" id="IPR007730">
    <property type="entry name" value="SPOR-like_dom"/>
</dbReference>
<proteinExistence type="predicted"/>
<dbReference type="InterPro" id="IPR036680">
    <property type="entry name" value="SPOR-like_sf"/>
</dbReference>
<dbReference type="Gene3D" id="3.30.70.1070">
    <property type="entry name" value="Sporulation related repeat"/>
    <property type="match status" value="1"/>
</dbReference>
<dbReference type="EMBL" id="BK029940">
    <property type="protein sequence ID" value="DAD55562.1"/>
    <property type="molecule type" value="Genomic_DNA"/>
</dbReference>
<name>A0A8D9PE29_9VIRU</name>
<dbReference type="GO" id="GO:0042834">
    <property type="term" value="F:peptidoglycan binding"/>
    <property type="evidence" value="ECO:0007669"/>
    <property type="project" value="InterPro"/>
</dbReference>
<dbReference type="PROSITE" id="PS51724">
    <property type="entry name" value="SPOR"/>
    <property type="match status" value="1"/>
</dbReference>
<evidence type="ECO:0000313" key="2">
    <source>
        <dbReference type="EMBL" id="DAD55562.1"/>
    </source>
</evidence>